<dbReference type="Proteomes" id="UP000694864">
    <property type="component" value="Chromosome 15"/>
</dbReference>
<feature type="region of interest" description="Disordered" evidence="1">
    <location>
        <begin position="485"/>
        <end position="526"/>
    </location>
</feature>
<evidence type="ECO:0000313" key="3">
    <source>
        <dbReference type="Proteomes" id="UP000694864"/>
    </source>
</evidence>
<feature type="domain" description="DUF287" evidence="2">
    <location>
        <begin position="358"/>
        <end position="409"/>
    </location>
</feature>
<evidence type="ECO:0000259" key="2">
    <source>
        <dbReference type="Pfam" id="PF03384"/>
    </source>
</evidence>
<dbReference type="Pfam" id="PF03384">
    <property type="entry name" value="DUF287"/>
    <property type="match status" value="1"/>
</dbReference>
<feature type="region of interest" description="Disordered" evidence="1">
    <location>
        <begin position="1"/>
        <end position="106"/>
    </location>
</feature>
<sequence length="526" mass="60260">MVKTRCNKKRKIVEEEQDLETAEISQPADLPAVGDGDGEDEVERSDKEDEGVDSETAGEDEKGDEEDVVSDEGEEESEPDLDGEEEVYSDASLGDTNSGDSTEEMDADDDELMALQPLRMYFPAAEYNKKIKLGTRCYIKELLTTFDRLKNPLTTFERNWFENHQQFKHIWHLPREKNHQEHTLLSGFNCRNYPIDYNKVGSKTFVNNHFKNKKVTREEVREKLKEMVPMERSRDRLEMAVLYFLSSIVRATIKTREQATEIDDFLQNAYMLEEIAHTMDHFDGTVTQGVLWPVAGLCIPLELLAFEEIQHLRNQFVEDNPEADVTCPRMCRRELKKCELRGFPLERINDELGTIMDIDSILIPEDDNEKSLLAGITEEEDVDDAHDVVVNSWMQHYLRGYLVWFENMFNEDVQSRAGVGGVGGEPENVNKEIALIEGPIYPSVSDLVDLLNSFKNEMGEKMKEIVDRLNGWEEKVATLGERVASLEEKSKTCEDTRDHSDFAPKDTAGRADPPPKRMTRSSRNQG</sequence>
<feature type="compositionally biased region" description="Acidic residues" evidence="1">
    <location>
        <begin position="36"/>
        <end position="88"/>
    </location>
</feature>
<proteinExistence type="predicted"/>
<feature type="compositionally biased region" description="Basic residues" evidence="1">
    <location>
        <begin position="1"/>
        <end position="11"/>
    </location>
</feature>
<evidence type="ECO:0000256" key="1">
    <source>
        <dbReference type="SAM" id="MobiDB-lite"/>
    </source>
</evidence>
<feature type="compositionally biased region" description="Basic and acidic residues" evidence="1">
    <location>
        <begin position="485"/>
        <end position="515"/>
    </location>
</feature>
<keyword evidence="3" id="KW-1185">Reference proteome</keyword>
<evidence type="ECO:0000313" key="4">
    <source>
        <dbReference type="RefSeq" id="XP_019092339.1"/>
    </source>
</evidence>
<reference evidence="3" key="1">
    <citation type="journal article" date="2014" name="Nat. Commun.">
        <title>The emerging biofuel crop Camelina sativa retains a highly undifferentiated hexaploid genome structure.</title>
        <authorList>
            <person name="Kagale S."/>
            <person name="Koh C."/>
            <person name="Nixon J."/>
            <person name="Bollina V."/>
            <person name="Clarke W.E."/>
            <person name="Tuteja R."/>
            <person name="Spillane C."/>
            <person name="Robinson S.J."/>
            <person name="Links M.G."/>
            <person name="Clarke C."/>
            <person name="Higgins E.E."/>
            <person name="Huebert T."/>
            <person name="Sharpe A.G."/>
            <person name="Parkin I.A."/>
        </authorList>
    </citation>
    <scope>NUCLEOTIDE SEQUENCE [LARGE SCALE GENOMIC DNA]</scope>
    <source>
        <strain evidence="3">cv. DH55</strain>
    </source>
</reference>
<dbReference type="GeneID" id="109129149"/>
<organism evidence="3 4">
    <name type="scientific">Camelina sativa</name>
    <name type="common">False flax</name>
    <name type="synonym">Myagrum sativum</name>
    <dbReference type="NCBI Taxonomy" id="90675"/>
    <lineage>
        <taxon>Eukaryota</taxon>
        <taxon>Viridiplantae</taxon>
        <taxon>Streptophyta</taxon>
        <taxon>Embryophyta</taxon>
        <taxon>Tracheophyta</taxon>
        <taxon>Spermatophyta</taxon>
        <taxon>Magnoliopsida</taxon>
        <taxon>eudicotyledons</taxon>
        <taxon>Gunneridae</taxon>
        <taxon>Pentapetalae</taxon>
        <taxon>rosids</taxon>
        <taxon>malvids</taxon>
        <taxon>Brassicales</taxon>
        <taxon>Brassicaceae</taxon>
        <taxon>Camelineae</taxon>
        <taxon>Camelina</taxon>
    </lineage>
</organism>
<reference evidence="4" key="2">
    <citation type="submission" date="2025-08" db="UniProtKB">
        <authorList>
            <consortium name="RefSeq"/>
        </authorList>
    </citation>
    <scope>IDENTIFICATION</scope>
    <source>
        <tissue evidence="4">Leaf</tissue>
    </source>
</reference>
<dbReference type="RefSeq" id="XP_019092339.1">
    <property type="nucleotide sequence ID" value="XM_019236794.1"/>
</dbReference>
<accession>A0ABM1R001</accession>
<protein>
    <submittedName>
        <fullName evidence="4">Uncharacterized protein At3g43530-like</fullName>
    </submittedName>
</protein>
<name>A0ABM1R001_CAMSA</name>
<dbReference type="InterPro" id="IPR005048">
    <property type="entry name" value="DUF287"/>
</dbReference>
<gene>
    <name evidence="4" type="primary">LOC109129149</name>
</gene>